<gene>
    <name evidence="2" type="ORF">CB5_LOCUS26028</name>
</gene>
<feature type="compositionally biased region" description="Pro residues" evidence="1">
    <location>
        <begin position="48"/>
        <end position="57"/>
    </location>
</feature>
<evidence type="ECO:0000313" key="2">
    <source>
        <dbReference type="EMBL" id="CAD1842817.1"/>
    </source>
</evidence>
<reference evidence="2" key="1">
    <citation type="submission" date="2020-07" db="EMBL/GenBank/DDBJ databases">
        <authorList>
            <person name="Lin J."/>
        </authorList>
    </citation>
    <scope>NUCLEOTIDE SEQUENCE</scope>
</reference>
<feature type="compositionally biased region" description="Gly residues" evidence="1">
    <location>
        <begin position="23"/>
        <end position="35"/>
    </location>
</feature>
<proteinExistence type="predicted"/>
<protein>
    <submittedName>
        <fullName evidence="2">Uncharacterized protein</fullName>
    </submittedName>
</protein>
<feature type="compositionally biased region" description="Low complexity" evidence="1">
    <location>
        <begin position="36"/>
        <end position="45"/>
    </location>
</feature>
<organism evidence="2">
    <name type="scientific">Ananas comosus var. bracteatus</name>
    <name type="common">red pineapple</name>
    <dbReference type="NCBI Taxonomy" id="296719"/>
    <lineage>
        <taxon>Eukaryota</taxon>
        <taxon>Viridiplantae</taxon>
        <taxon>Streptophyta</taxon>
        <taxon>Embryophyta</taxon>
        <taxon>Tracheophyta</taxon>
        <taxon>Spermatophyta</taxon>
        <taxon>Magnoliopsida</taxon>
        <taxon>Liliopsida</taxon>
        <taxon>Poales</taxon>
        <taxon>Bromeliaceae</taxon>
        <taxon>Bromelioideae</taxon>
        <taxon>Ananas</taxon>
    </lineage>
</organism>
<dbReference type="EMBL" id="LR862136">
    <property type="protein sequence ID" value="CAD1842817.1"/>
    <property type="molecule type" value="Genomic_DNA"/>
</dbReference>
<feature type="region of interest" description="Disordered" evidence="1">
    <location>
        <begin position="15"/>
        <end position="99"/>
    </location>
</feature>
<evidence type="ECO:0000256" key="1">
    <source>
        <dbReference type="SAM" id="MobiDB-lite"/>
    </source>
</evidence>
<name>A0A6V7QIT3_ANACO</name>
<dbReference type="AlphaFoldDB" id="A0A6V7QIT3"/>
<accession>A0A6V7QIT3</accession>
<sequence length="130" mass="13232">MSFKSIVRELKEMRDGIGSISRRGGGGEGPRGGAGPLAAAAEVLGPSICPPPPPPPRGEGERGAPPGEVGQPPAGAPIGCDTKIGGERGSVAREAPPRRLRGRLPVVARFDKGGCEDIGGMRPDHLPNFA</sequence>